<proteinExistence type="predicted"/>
<dbReference type="Proteomes" id="UP001527866">
    <property type="component" value="Unassembled WGS sequence"/>
</dbReference>
<comment type="caution">
    <text evidence="2">The sequence shown here is derived from an EMBL/GenBank/DDBJ whole genome shotgun (WGS) entry which is preliminary data.</text>
</comment>
<feature type="transmembrane region" description="Helical" evidence="1">
    <location>
        <begin position="9"/>
        <end position="29"/>
    </location>
</feature>
<sequence>MHAHPVLHVTWRTIVTIVGGAVLTAGIIMCVTPGPGAAGIVLGLAILATEYAWARGLLHRARMWARRAKEAALEADRRRREKRAARRR</sequence>
<evidence type="ECO:0000256" key="1">
    <source>
        <dbReference type="SAM" id="Phobius"/>
    </source>
</evidence>
<keyword evidence="3" id="KW-1185">Reference proteome</keyword>
<accession>A0ABT4U965</accession>
<name>A0ABT4U965_9ACTN</name>
<dbReference type="EMBL" id="JAQFWQ010000061">
    <property type="protein sequence ID" value="MDA2812892.1"/>
    <property type="molecule type" value="Genomic_DNA"/>
</dbReference>
<protein>
    <submittedName>
        <fullName evidence="2">PGPGW domain-containing protein</fullName>
    </submittedName>
</protein>
<gene>
    <name evidence="2" type="ORF">O4J56_19760</name>
</gene>
<feature type="transmembrane region" description="Helical" evidence="1">
    <location>
        <begin position="35"/>
        <end position="54"/>
    </location>
</feature>
<evidence type="ECO:0000313" key="2">
    <source>
        <dbReference type="EMBL" id="MDA2812892.1"/>
    </source>
</evidence>
<keyword evidence="1" id="KW-0472">Membrane</keyword>
<organism evidence="2 3">
    <name type="scientific">Nocardiopsis endophytica</name>
    <dbReference type="NCBI Taxonomy" id="3018445"/>
    <lineage>
        <taxon>Bacteria</taxon>
        <taxon>Bacillati</taxon>
        <taxon>Actinomycetota</taxon>
        <taxon>Actinomycetes</taxon>
        <taxon>Streptosporangiales</taxon>
        <taxon>Nocardiopsidaceae</taxon>
        <taxon>Nocardiopsis</taxon>
    </lineage>
</organism>
<reference evidence="2 3" key="1">
    <citation type="submission" date="2023-01" db="EMBL/GenBank/DDBJ databases">
        <title>Draft genome sequence of Nocardiopsis sp. RSe5-2 isolated from halophytes.</title>
        <authorList>
            <person name="Duangmal K."/>
            <person name="Chantavorakit T."/>
        </authorList>
    </citation>
    <scope>NUCLEOTIDE SEQUENCE [LARGE SCALE GENOMIC DNA]</scope>
    <source>
        <strain evidence="2 3">RSe5-2</strain>
    </source>
</reference>
<keyword evidence="1" id="KW-1133">Transmembrane helix</keyword>
<evidence type="ECO:0000313" key="3">
    <source>
        <dbReference type="Proteomes" id="UP001527866"/>
    </source>
</evidence>
<dbReference type="InterPro" id="IPR019099">
    <property type="entry name" value="Uncharacterised_PGPGW_TM"/>
</dbReference>
<dbReference type="Pfam" id="PF09656">
    <property type="entry name" value="PGPGW"/>
    <property type="match status" value="1"/>
</dbReference>
<keyword evidence="1" id="KW-0812">Transmembrane</keyword>